<sequence>MNKTLATLALSGALAGLLATTGCAVVRDQETVGAYVDDATLTTRVKAKFASNEEVSAMAIQVETLKGTVQLSGFAKSANERDMAEKLARGTPGVVAVHNNIVVRPS</sequence>
<dbReference type="PANTHER" id="PTHR34606:SF16">
    <property type="entry name" value="BON DOMAIN-CONTAINING PROTEIN"/>
    <property type="match status" value="1"/>
</dbReference>
<dbReference type="Proteomes" id="UP000249633">
    <property type="component" value="Unassembled WGS sequence"/>
</dbReference>
<evidence type="ECO:0000256" key="1">
    <source>
        <dbReference type="SAM" id="SignalP"/>
    </source>
</evidence>
<organism evidence="3 4">
    <name type="scientific">Roseateles depolymerans</name>
    <dbReference type="NCBI Taxonomy" id="76731"/>
    <lineage>
        <taxon>Bacteria</taxon>
        <taxon>Pseudomonadati</taxon>
        <taxon>Pseudomonadota</taxon>
        <taxon>Betaproteobacteria</taxon>
        <taxon>Burkholderiales</taxon>
        <taxon>Sphaerotilaceae</taxon>
        <taxon>Roseateles</taxon>
    </lineage>
</organism>
<dbReference type="PANTHER" id="PTHR34606">
    <property type="entry name" value="BON DOMAIN-CONTAINING PROTEIN"/>
    <property type="match status" value="1"/>
</dbReference>
<proteinExistence type="predicted"/>
<dbReference type="Gene3D" id="3.30.1340.30">
    <property type="match status" value="1"/>
</dbReference>
<keyword evidence="1" id="KW-0732">Signal</keyword>
<name>A0A2W5D9H6_9BURK</name>
<evidence type="ECO:0000313" key="3">
    <source>
        <dbReference type="EMBL" id="PZP28675.1"/>
    </source>
</evidence>
<dbReference type="InterPro" id="IPR007055">
    <property type="entry name" value="BON_dom"/>
</dbReference>
<dbReference type="InterPro" id="IPR014004">
    <property type="entry name" value="Transpt-assoc_nodulatn_dom_bac"/>
</dbReference>
<feature type="chain" id="PRO_5015892005" evidence="1">
    <location>
        <begin position="25"/>
        <end position="106"/>
    </location>
</feature>
<dbReference type="Pfam" id="PF04972">
    <property type="entry name" value="BON"/>
    <property type="match status" value="1"/>
</dbReference>
<feature type="signal peptide" evidence="1">
    <location>
        <begin position="1"/>
        <end position="24"/>
    </location>
</feature>
<dbReference type="PROSITE" id="PS50914">
    <property type="entry name" value="BON"/>
    <property type="match status" value="1"/>
</dbReference>
<feature type="domain" description="BON" evidence="2">
    <location>
        <begin position="37"/>
        <end position="105"/>
    </location>
</feature>
<dbReference type="InterPro" id="IPR051686">
    <property type="entry name" value="Lipoprotein_DolP"/>
</dbReference>
<evidence type="ECO:0000313" key="4">
    <source>
        <dbReference type="Proteomes" id="UP000249633"/>
    </source>
</evidence>
<protein>
    <submittedName>
        <fullName evidence="3">Transporter</fullName>
    </submittedName>
</protein>
<evidence type="ECO:0000259" key="2">
    <source>
        <dbReference type="PROSITE" id="PS50914"/>
    </source>
</evidence>
<comment type="caution">
    <text evidence="3">The sequence shown here is derived from an EMBL/GenBank/DDBJ whole genome shotgun (WGS) entry which is preliminary data.</text>
</comment>
<dbReference type="EMBL" id="QFOD01000021">
    <property type="protein sequence ID" value="PZP28675.1"/>
    <property type="molecule type" value="Genomic_DNA"/>
</dbReference>
<gene>
    <name evidence="3" type="ORF">DI603_18500</name>
</gene>
<reference evidence="3 4" key="1">
    <citation type="submission" date="2017-08" db="EMBL/GenBank/DDBJ databases">
        <title>Infants hospitalized years apart are colonized by the same room-sourced microbial strains.</title>
        <authorList>
            <person name="Brooks B."/>
            <person name="Olm M.R."/>
            <person name="Firek B.A."/>
            <person name="Baker R."/>
            <person name="Thomas B.C."/>
            <person name="Morowitz M.J."/>
            <person name="Banfield J.F."/>
        </authorList>
    </citation>
    <scope>NUCLEOTIDE SEQUENCE [LARGE SCALE GENOMIC DNA]</scope>
    <source>
        <strain evidence="3">S2_012_000_R2_81</strain>
    </source>
</reference>
<accession>A0A2W5D9H6</accession>
<dbReference type="AlphaFoldDB" id="A0A2W5D9H6"/>
<dbReference type="PROSITE" id="PS51257">
    <property type="entry name" value="PROKAR_LIPOPROTEIN"/>
    <property type="match status" value="1"/>
</dbReference>
<dbReference type="SMART" id="SM00749">
    <property type="entry name" value="BON"/>
    <property type="match status" value="1"/>
</dbReference>